<gene>
    <name evidence="1" type="ORF">ADU74_10900</name>
</gene>
<protein>
    <submittedName>
        <fullName evidence="1">Uncharacterized protein</fullName>
    </submittedName>
</protein>
<reference evidence="1 2" key="1">
    <citation type="submission" date="2015-07" db="EMBL/GenBank/DDBJ databases">
        <title>Draft genome sequences of 17 French Clostridium botulinum group III.</title>
        <authorList>
            <person name="Woudstra C."/>
            <person name="Le Marechal C."/>
            <person name="Souillard R."/>
            <person name="Bayon-Auboyer M.-H."/>
            <person name="Dessouter D."/>
            <person name="Fach P."/>
        </authorList>
    </citation>
    <scope>NUCLEOTIDE SEQUENCE [LARGE SCALE GENOMIC DNA]</scope>
    <source>
        <strain evidence="1 2">12LNRI-CD</strain>
    </source>
</reference>
<evidence type="ECO:0000313" key="2">
    <source>
        <dbReference type="Proteomes" id="UP000037540"/>
    </source>
</evidence>
<dbReference type="EMBL" id="LGVR01000064">
    <property type="protein sequence ID" value="KOA84659.1"/>
    <property type="molecule type" value="Genomic_DNA"/>
</dbReference>
<evidence type="ECO:0000313" key="1">
    <source>
        <dbReference type="EMBL" id="KOA84659.1"/>
    </source>
</evidence>
<accession>A0A9Q1UX41</accession>
<proteinExistence type="predicted"/>
<dbReference type="Proteomes" id="UP000037540">
    <property type="component" value="Unassembled WGS sequence"/>
</dbReference>
<sequence>MITNDNNLIISSSFQASNTPAGFVTVINKGAYVAFFTLSFQVGTKLYNEHSPNIAYGKSYRILYASDARELKLSAYYYNAIGDTKLICKKASYTPFNRCFSLGGTILKPTCSEVACPPDNSIPPELPPQNPCCCCCCCCCSKMFN</sequence>
<dbReference type="AlphaFoldDB" id="A0A9Q1UX41"/>
<organism evidence="1 2">
    <name type="scientific">Clostridium botulinum</name>
    <dbReference type="NCBI Taxonomy" id="1491"/>
    <lineage>
        <taxon>Bacteria</taxon>
        <taxon>Bacillati</taxon>
        <taxon>Bacillota</taxon>
        <taxon>Clostridia</taxon>
        <taxon>Eubacteriales</taxon>
        <taxon>Clostridiaceae</taxon>
        <taxon>Clostridium</taxon>
    </lineage>
</organism>
<name>A0A9Q1UX41_CLOBO</name>
<dbReference type="RefSeq" id="WP_013725880.1">
    <property type="nucleotide sequence ID" value="NZ_LGVO01000026.1"/>
</dbReference>
<dbReference type="OrthoDB" id="9924797at2"/>
<comment type="caution">
    <text evidence="1">The sequence shown here is derived from an EMBL/GenBank/DDBJ whole genome shotgun (WGS) entry which is preliminary data.</text>
</comment>